<sequence length="218" mass="24501">MKGQILDFSLQKGGGLIQAEDGKRYLFRASEWQHTNDPSAGQVVEFVAADEKFAIQVHPILTIKKPSPEPTQKIQFAHTATRTATTTPDAISLWQHAVTAVKDKYTQFTGRSRRREYWGFFLFFNLISLGLLYLVLVGSTISEETASVLSLPYWLFCVAVFLPQLAVSVRRLHDINKSGWWILIGLIPLVGGIWFIILMCTDGTPDDNQFGSNPKNIE</sequence>
<dbReference type="InterPro" id="IPR008523">
    <property type="entry name" value="DUF805"/>
</dbReference>
<feature type="transmembrane region" description="Helical" evidence="1">
    <location>
        <begin position="148"/>
        <end position="167"/>
    </location>
</feature>
<gene>
    <name evidence="2" type="ORF">LVJ81_01020</name>
</gene>
<reference evidence="2" key="2">
    <citation type="journal article" date="2022" name="Res Sq">
        <title>Evolution of multicellular longitudinally dividing oral cavity symbionts (Neisseriaceae).</title>
        <authorList>
            <person name="Nyongesa S."/>
            <person name="Weber P."/>
            <person name="Bernet E."/>
            <person name="Pullido F."/>
            <person name="Nieckarz M."/>
            <person name="Delaby M."/>
            <person name="Nieves C."/>
            <person name="Viehboeck T."/>
            <person name="Krause N."/>
            <person name="Rivera-Millot A."/>
            <person name="Nakamura A."/>
            <person name="Vischer N."/>
            <person name="VanNieuwenhze M."/>
            <person name="Brun Y."/>
            <person name="Cava F."/>
            <person name="Bulgheresi S."/>
            <person name="Veyrier F."/>
        </authorList>
    </citation>
    <scope>NUCLEOTIDE SEQUENCE</scope>
    <source>
        <strain evidence="2">SAG 1488-6</strain>
    </source>
</reference>
<protein>
    <submittedName>
        <fullName evidence="2">DUF805 domain-containing protein</fullName>
    </submittedName>
</protein>
<keyword evidence="3" id="KW-1185">Reference proteome</keyword>
<reference evidence="2" key="1">
    <citation type="submission" date="2021-12" db="EMBL/GenBank/DDBJ databases">
        <authorList>
            <person name="Veyrier F.J."/>
        </authorList>
    </citation>
    <scope>NUCLEOTIDE SEQUENCE</scope>
    <source>
        <strain evidence="2">SAG 1488-6</strain>
    </source>
</reference>
<proteinExistence type="predicted"/>
<dbReference type="Pfam" id="PF05656">
    <property type="entry name" value="DUF805"/>
    <property type="match status" value="1"/>
</dbReference>
<keyword evidence="1" id="KW-0812">Transmembrane</keyword>
<dbReference type="RefSeq" id="WP_019958012.1">
    <property type="nucleotide sequence ID" value="NZ_CP091512.1"/>
</dbReference>
<dbReference type="EMBL" id="CP091512">
    <property type="protein sequence ID" value="UOO92662.1"/>
    <property type="molecule type" value="Genomic_DNA"/>
</dbReference>
<evidence type="ECO:0000313" key="2">
    <source>
        <dbReference type="EMBL" id="UOO92662.1"/>
    </source>
</evidence>
<dbReference type="InterPro" id="IPR012340">
    <property type="entry name" value="NA-bd_OB-fold"/>
</dbReference>
<feature type="transmembrane region" description="Helical" evidence="1">
    <location>
        <begin position="117"/>
        <end position="136"/>
    </location>
</feature>
<dbReference type="PANTHER" id="PTHR34980">
    <property type="entry name" value="INNER MEMBRANE PROTEIN-RELATED-RELATED"/>
    <property type="match status" value="1"/>
</dbReference>
<accession>A0ABY4EA77</accession>
<evidence type="ECO:0000313" key="3">
    <source>
        <dbReference type="Proteomes" id="UP000832034"/>
    </source>
</evidence>
<dbReference type="Proteomes" id="UP000832034">
    <property type="component" value="Chromosome"/>
</dbReference>
<feature type="transmembrane region" description="Helical" evidence="1">
    <location>
        <begin position="179"/>
        <end position="199"/>
    </location>
</feature>
<organism evidence="2 3">
    <name type="scientific">Vitreoscilla stercoraria</name>
    <dbReference type="NCBI Taxonomy" id="61"/>
    <lineage>
        <taxon>Bacteria</taxon>
        <taxon>Pseudomonadati</taxon>
        <taxon>Pseudomonadota</taxon>
        <taxon>Betaproteobacteria</taxon>
        <taxon>Neisseriales</taxon>
        <taxon>Neisseriaceae</taxon>
        <taxon>Vitreoscilla</taxon>
    </lineage>
</organism>
<dbReference type="PANTHER" id="PTHR34980:SF2">
    <property type="entry name" value="INNER MEMBRANE PROTEIN YHAH-RELATED"/>
    <property type="match status" value="1"/>
</dbReference>
<dbReference type="Gene3D" id="2.40.50.140">
    <property type="entry name" value="Nucleic acid-binding proteins"/>
    <property type="match status" value="1"/>
</dbReference>
<name>A0ABY4EA77_VITST</name>
<keyword evidence="1" id="KW-1133">Transmembrane helix</keyword>
<keyword evidence="1" id="KW-0472">Membrane</keyword>
<evidence type="ECO:0000256" key="1">
    <source>
        <dbReference type="SAM" id="Phobius"/>
    </source>
</evidence>